<dbReference type="Gene3D" id="3.90.70.10">
    <property type="entry name" value="Cysteine proteinases"/>
    <property type="match status" value="1"/>
</dbReference>
<dbReference type="SUPFAM" id="SSF54001">
    <property type="entry name" value="Cysteine proteinases"/>
    <property type="match status" value="1"/>
</dbReference>
<dbReference type="GO" id="GO:0004197">
    <property type="term" value="F:cysteine-type endopeptidase activity"/>
    <property type="evidence" value="ECO:0007669"/>
    <property type="project" value="InterPro"/>
</dbReference>
<dbReference type="EMBL" id="JALNTZ010000004">
    <property type="protein sequence ID" value="KAJ3653169.1"/>
    <property type="molecule type" value="Genomic_DNA"/>
</dbReference>
<keyword evidence="4" id="KW-0378">Hydrolase</keyword>
<name>A0AA38MEQ2_9CUCU</name>
<comment type="caution">
    <text evidence="10">The sequence shown here is derived from an EMBL/GenBank/DDBJ whole genome shotgun (WGS) entry which is preliminary data.</text>
</comment>
<feature type="domain" description="Peptidase C1A papain C-terminal" evidence="9">
    <location>
        <begin position="81"/>
        <end position="320"/>
    </location>
</feature>
<dbReference type="InterPro" id="IPR000668">
    <property type="entry name" value="Peptidase_C1A_C"/>
</dbReference>
<dbReference type="PANTHER" id="PTHR12411">
    <property type="entry name" value="CYSTEINE PROTEASE FAMILY C1-RELATED"/>
    <property type="match status" value="1"/>
</dbReference>
<evidence type="ECO:0000313" key="11">
    <source>
        <dbReference type="Proteomes" id="UP001168821"/>
    </source>
</evidence>
<reference evidence="10" key="1">
    <citation type="journal article" date="2023" name="G3 (Bethesda)">
        <title>Whole genome assemblies of Zophobas morio and Tenebrio molitor.</title>
        <authorList>
            <person name="Kaur S."/>
            <person name="Stinson S.A."/>
            <person name="diCenzo G.C."/>
        </authorList>
    </citation>
    <scope>NUCLEOTIDE SEQUENCE</scope>
    <source>
        <strain evidence="10">QUZm001</strain>
    </source>
</reference>
<dbReference type="SMART" id="SM00645">
    <property type="entry name" value="Pept_C1"/>
    <property type="match status" value="1"/>
</dbReference>
<evidence type="ECO:0000256" key="1">
    <source>
        <dbReference type="ARBA" id="ARBA00008455"/>
    </source>
</evidence>
<feature type="signal peptide" evidence="8">
    <location>
        <begin position="1"/>
        <end position="16"/>
    </location>
</feature>
<dbReference type="InterPro" id="IPR013128">
    <property type="entry name" value="Peptidase_C1A"/>
</dbReference>
<evidence type="ECO:0000256" key="6">
    <source>
        <dbReference type="ARBA" id="ARBA00023145"/>
    </source>
</evidence>
<dbReference type="Pfam" id="PF08127">
    <property type="entry name" value="Propeptide_C1"/>
    <property type="match status" value="1"/>
</dbReference>
<evidence type="ECO:0000256" key="4">
    <source>
        <dbReference type="ARBA" id="ARBA00022801"/>
    </source>
</evidence>
<dbReference type="CDD" id="cd02620">
    <property type="entry name" value="Peptidase_C1A_CathepsinB"/>
    <property type="match status" value="1"/>
</dbReference>
<dbReference type="GO" id="GO:0006508">
    <property type="term" value="P:proteolysis"/>
    <property type="evidence" value="ECO:0007669"/>
    <property type="project" value="UniProtKB-KW"/>
</dbReference>
<dbReference type="InterPro" id="IPR000169">
    <property type="entry name" value="Pept_cys_AS"/>
</dbReference>
<keyword evidence="2" id="KW-0645">Protease</keyword>
<dbReference type="PROSITE" id="PS00139">
    <property type="entry name" value="THIOL_PROTEASE_CYS"/>
    <property type="match status" value="1"/>
</dbReference>
<keyword evidence="7" id="KW-1015">Disulfide bond</keyword>
<evidence type="ECO:0000256" key="3">
    <source>
        <dbReference type="ARBA" id="ARBA00022729"/>
    </source>
</evidence>
<evidence type="ECO:0000259" key="9">
    <source>
        <dbReference type="SMART" id="SM00645"/>
    </source>
</evidence>
<dbReference type="FunFam" id="3.90.70.10:FF:000031">
    <property type="entry name" value="Cathepsin B"/>
    <property type="match status" value="1"/>
</dbReference>
<protein>
    <recommendedName>
        <fullName evidence="9">Peptidase C1A papain C-terminal domain-containing protein</fullName>
    </recommendedName>
</protein>
<dbReference type="PROSITE" id="PS00639">
    <property type="entry name" value="THIOL_PROTEASE_HIS"/>
    <property type="match status" value="1"/>
</dbReference>
<comment type="similarity">
    <text evidence="1">Belongs to the peptidase C1 family.</text>
</comment>
<gene>
    <name evidence="10" type="ORF">Zmor_012433</name>
</gene>
<organism evidence="10 11">
    <name type="scientific">Zophobas morio</name>
    <dbReference type="NCBI Taxonomy" id="2755281"/>
    <lineage>
        <taxon>Eukaryota</taxon>
        <taxon>Metazoa</taxon>
        <taxon>Ecdysozoa</taxon>
        <taxon>Arthropoda</taxon>
        <taxon>Hexapoda</taxon>
        <taxon>Insecta</taxon>
        <taxon>Pterygota</taxon>
        <taxon>Neoptera</taxon>
        <taxon>Endopterygota</taxon>
        <taxon>Coleoptera</taxon>
        <taxon>Polyphaga</taxon>
        <taxon>Cucujiformia</taxon>
        <taxon>Tenebrionidae</taxon>
        <taxon>Zophobas</taxon>
    </lineage>
</organism>
<sequence>MKHLLLLCTVAHLVWAKPSRESPNRLVETINSKKTTWKAGVNFPGETPEEFAKKHLGFLGNHQDPNFRVAKKVHKIGKTTIPESFDAREQWPECKDVIGNIRDQGNCGSCWAFATTEVMSDRLCIASKGEIKFEFSPQDLLSCCNYCGNGCDGGYTARAWIYWIGHGIVSGGDYNTNIGCKPYEALAFLNHTTPSCKTTCTNDNYKTAYEDDRFNGVTYYSLDVSVEQMQTDIMTYGPIQASYRVFEDFVTYKEGVYQYTEGEELGGHAVKIIGWGSENNVPYWLVANSWGSHWANLKGYFKIRRGTDECGIEGNVYGGIALRDNSDPPGDTGSAINVVSSGLGLLLSGLMFFMLFE</sequence>
<dbReference type="InterPro" id="IPR038765">
    <property type="entry name" value="Papain-like_cys_pep_sf"/>
</dbReference>
<dbReference type="InterPro" id="IPR025660">
    <property type="entry name" value="Pept_his_AS"/>
</dbReference>
<evidence type="ECO:0000256" key="5">
    <source>
        <dbReference type="ARBA" id="ARBA00022807"/>
    </source>
</evidence>
<evidence type="ECO:0000256" key="8">
    <source>
        <dbReference type="SAM" id="SignalP"/>
    </source>
</evidence>
<evidence type="ECO:0000313" key="10">
    <source>
        <dbReference type="EMBL" id="KAJ3653169.1"/>
    </source>
</evidence>
<accession>A0AA38MEQ2</accession>
<evidence type="ECO:0000256" key="2">
    <source>
        <dbReference type="ARBA" id="ARBA00022670"/>
    </source>
</evidence>
<keyword evidence="3 8" id="KW-0732">Signal</keyword>
<keyword evidence="5" id="KW-0788">Thiol protease</keyword>
<dbReference type="Proteomes" id="UP001168821">
    <property type="component" value="Unassembled WGS sequence"/>
</dbReference>
<dbReference type="Pfam" id="PF00112">
    <property type="entry name" value="Peptidase_C1"/>
    <property type="match status" value="1"/>
</dbReference>
<feature type="chain" id="PRO_5041396474" description="Peptidase C1A papain C-terminal domain-containing protein" evidence="8">
    <location>
        <begin position="17"/>
        <end position="357"/>
    </location>
</feature>
<keyword evidence="11" id="KW-1185">Reference proteome</keyword>
<evidence type="ECO:0000256" key="7">
    <source>
        <dbReference type="ARBA" id="ARBA00023157"/>
    </source>
</evidence>
<proteinExistence type="inferred from homology"/>
<dbReference type="AlphaFoldDB" id="A0AA38MEQ2"/>
<dbReference type="PRINTS" id="PR00705">
    <property type="entry name" value="PAPAIN"/>
</dbReference>
<keyword evidence="6" id="KW-0865">Zymogen</keyword>
<dbReference type="InterPro" id="IPR012599">
    <property type="entry name" value="Propeptide_C1A"/>
</dbReference>